<gene>
    <name evidence="1" type="ORF">S03H2_48047</name>
</gene>
<sequence length="65" mass="7713">VKKNTFVLNVDSFLKVEIKEKMKVLGIDEILREIYELDSTFAENLYTFIERKPLWICNLSDTDNE</sequence>
<evidence type="ECO:0000313" key="1">
    <source>
        <dbReference type="EMBL" id="GAH75584.1"/>
    </source>
</evidence>
<dbReference type="AlphaFoldDB" id="X1JB48"/>
<dbReference type="EMBL" id="BARU01030258">
    <property type="protein sequence ID" value="GAH75584.1"/>
    <property type="molecule type" value="Genomic_DNA"/>
</dbReference>
<proteinExistence type="predicted"/>
<reference evidence="1" key="1">
    <citation type="journal article" date="2014" name="Front. Microbiol.">
        <title>High frequency of phylogenetically diverse reductive dehalogenase-homologous genes in deep subseafloor sedimentary metagenomes.</title>
        <authorList>
            <person name="Kawai M."/>
            <person name="Futagami T."/>
            <person name="Toyoda A."/>
            <person name="Takaki Y."/>
            <person name="Nishi S."/>
            <person name="Hori S."/>
            <person name="Arai W."/>
            <person name="Tsubouchi T."/>
            <person name="Morono Y."/>
            <person name="Uchiyama I."/>
            <person name="Ito T."/>
            <person name="Fujiyama A."/>
            <person name="Inagaki F."/>
            <person name="Takami H."/>
        </authorList>
    </citation>
    <scope>NUCLEOTIDE SEQUENCE</scope>
    <source>
        <strain evidence="1">Expedition CK06-06</strain>
    </source>
</reference>
<accession>X1JB48</accession>
<feature type="non-terminal residue" evidence="1">
    <location>
        <position position="1"/>
    </location>
</feature>
<comment type="caution">
    <text evidence="1">The sequence shown here is derived from an EMBL/GenBank/DDBJ whole genome shotgun (WGS) entry which is preliminary data.</text>
</comment>
<protein>
    <submittedName>
        <fullName evidence="1">Uncharacterized protein</fullName>
    </submittedName>
</protein>
<organism evidence="1">
    <name type="scientific">marine sediment metagenome</name>
    <dbReference type="NCBI Taxonomy" id="412755"/>
    <lineage>
        <taxon>unclassified sequences</taxon>
        <taxon>metagenomes</taxon>
        <taxon>ecological metagenomes</taxon>
    </lineage>
</organism>
<name>X1JB48_9ZZZZ</name>